<accession>A0AAV7TLJ4</accession>
<comment type="caution">
    <text evidence="1">The sequence shown here is derived from an EMBL/GenBank/DDBJ whole genome shotgun (WGS) entry which is preliminary data.</text>
</comment>
<evidence type="ECO:0000313" key="1">
    <source>
        <dbReference type="EMBL" id="KAJ1177141.1"/>
    </source>
</evidence>
<gene>
    <name evidence="1" type="ORF">NDU88_002403</name>
</gene>
<dbReference type="AlphaFoldDB" id="A0AAV7TLJ4"/>
<name>A0AAV7TLJ4_PLEWA</name>
<dbReference type="Proteomes" id="UP001066276">
    <property type="component" value="Chromosome 3_2"/>
</dbReference>
<proteinExistence type="predicted"/>
<keyword evidence="2" id="KW-1185">Reference proteome</keyword>
<dbReference type="EMBL" id="JANPWB010000006">
    <property type="protein sequence ID" value="KAJ1177141.1"/>
    <property type="molecule type" value="Genomic_DNA"/>
</dbReference>
<protein>
    <submittedName>
        <fullName evidence="1">Uncharacterized protein</fullName>
    </submittedName>
</protein>
<evidence type="ECO:0000313" key="2">
    <source>
        <dbReference type="Proteomes" id="UP001066276"/>
    </source>
</evidence>
<organism evidence="1 2">
    <name type="scientific">Pleurodeles waltl</name>
    <name type="common">Iberian ribbed newt</name>
    <dbReference type="NCBI Taxonomy" id="8319"/>
    <lineage>
        <taxon>Eukaryota</taxon>
        <taxon>Metazoa</taxon>
        <taxon>Chordata</taxon>
        <taxon>Craniata</taxon>
        <taxon>Vertebrata</taxon>
        <taxon>Euteleostomi</taxon>
        <taxon>Amphibia</taxon>
        <taxon>Batrachia</taxon>
        <taxon>Caudata</taxon>
        <taxon>Salamandroidea</taxon>
        <taxon>Salamandridae</taxon>
        <taxon>Pleurodelinae</taxon>
        <taxon>Pleurodeles</taxon>
    </lineage>
</organism>
<reference evidence="1" key="1">
    <citation type="journal article" date="2022" name="bioRxiv">
        <title>Sequencing and chromosome-scale assembly of the giantPleurodeles waltlgenome.</title>
        <authorList>
            <person name="Brown T."/>
            <person name="Elewa A."/>
            <person name="Iarovenko S."/>
            <person name="Subramanian E."/>
            <person name="Araus A.J."/>
            <person name="Petzold A."/>
            <person name="Susuki M."/>
            <person name="Suzuki K.-i.T."/>
            <person name="Hayashi T."/>
            <person name="Toyoda A."/>
            <person name="Oliveira C."/>
            <person name="Osipova E."/>
            <person name="Leigh N.D."/>
            <person name="Simon A."/>
            <person name="Yun M.H."/>
        </authorList>
    </citation>
    <scope>NUCLEOTIDE SEQUENCE</scope>
    <source>
        <strain evidence="1">20211129_DDA</strain>
        <tissue evidence="1">Liver</tissue>
    </source>
</reference>
<sequence>MIKVAAVSHNDDLDFAIDRRGFIDGSVAVEGRVAEWSGIDEIMVNDEVVNEEEAAINMVVVFVVDAVETAIAVFNVDSLVKDFLVNGEVVDDLSVGGAEEGFLKVCFN</sequence>